<proteinExistence type="predicted"/>
<accession>A0A066WH20</accession>
<reference evidence="2 3" key="1">
    <citation type="submission" date="2014-05" db="EMBL/GenBank/DDBJ databases">
        <title>Draft genome sequence of a rare smut relative, Tilletiaria anomala UBC 951.</title>
        <authorList>
            <consortium name="DOE Joint Genome Institute"/>
            <person name="Toome M."/>
            <person name="Kuo A."/>
            <person name="Henrissat B."/>
            <person name="Lipzen A."/>
            <person name="Tritt A."/>
            <person name="Yoshinaga Y."/>
            <person name="Zane M."/>
            <person name="Barry K."/>
            <person name="Grigoriev I.V."/>
            <person name="Spatafora J.W."/>
            <person name="Aimea M.C."/>
        </authorList>
    </citation>
    <scope>NUCLEOTIDE SEQUENCE [LARGE SCALE GENOMIC DNA]</scope>
    <source>
        <strain evidence="2 3">UBC 951</strain>
    </source>
</reference>
<keyword evidence="3" id="KW-1185">Reference proteome</keyword>
<dbReference type="HOGENOM" id="CLU_422217_0_0_1"/>
<dbReference type="InParanoid" id="A0A066WH20"/>
<gene>
    <name evidence="2" type="ORF">K437DRAFT_271906</name>
</gene>
<evidence type="ECO:0000313" key="2">
    <source>
        <dbReference type="EMBL" id="KDN53121.1"/>
    </source>
</evidence>
<evidence type="ECO:0000256" key="1">
    <source>
        <dbReference type="SAM" id="MobiDB-lite"/>
    </source>
</evidence>
<protein>
    <submittedName>
        <fullName evidence="2">Uncharacterized protein</fullName>
    </submittedName>
</protein>
<sequence>MGNTNSSRPSADAGGAATVAHRPGETSRPGLSSSATRSCRVQHIEVIGGGHGHGHGLSPLPHPARVRTRTRTHSLGLTVKPRLPIELRRHIYGMTVAMLLRTTEDHTDENHTQGSTATSGSRSDIILDVALVERSARTEVLSALLSELTLSGMSQMRSFTRFLTRYSARAASPNGFGPYERRGGSGESLHLARTCVRTLRLLQNRSPFCVSVRAQASKTSLYDNVGATRAFERSLLHEDTLPLHLLFAADDARGAALETLVLQGPPSVLCEVKGTAPAHQTRQRVLVQLRANLKELVCMLSLWGNGDAFEGLWEMASVRPPAPFQSLPSAWSRLTHLQLHGPRMRFTTRTAHSLGDLPALTHLAIILPRFFPVDATADQPSWTQQHFSGSTIEQAEIEAEVKRSRRHGHLLLRDAAGRSTVLQVLVNVCARLRELQLIGHEESEYAGHVGSLPGQAAALRLGSLRGPGPMHNSLDRSDGETIGNQERAQPLRVHVITLRRSSYLAARQATQTHGCVVERTHPTWYSHYLYALSCVDRHWQLPHRADRRQNGIGREADACVDANWGVCSAVETFVVPVVKDGSGGAVPSQWGASAGGASVYALAGGDAATESATSNESAAPIADLAGDHSGFLLDEQDAGAEAEADTGIN</sequence>
<dbReference type="EMBL" id="JMSN01000004">
    <property type="protein sequence ID" value="KDN53121.1"/>
    <property type="molecule type" value="Genomic_DNA"/>
</dbReference>
<evidence type="ECO:0000313" key="3">
    <source>
        <dbReference type="Proteomes" id="UP000027361"/>
    </source>
</evidence>
<dbReference type="OrthoDB" id="3360290at2759"/>
<feature type="region of interest" description="Disordered" evidence="1">
    <location>
        <begin position="1"/>
        <end position="37"/>
    </location>
</feature>
<comment type="caution">
    <text evidence="2">The sequence shown here is derived from an EMBL/GenBank/DDBJ whole genome shotgun (WGS) entry which is preliminary data.</text>
</comment>
<dbReference type="GeneID" id="25266308"/>
<dbReference type="RefSeq" id="XP_013245960.1">
    <property type="nucleotide sequence ID" value="XM_013390506.1"/>
</dbReference>
<dbReference type="Proteomes" id="UP000027361">
    <property type="component" value="Unassembled WGS sequence"/>
</dbReference>
<name>A0A066WH20_TILAU</name>
<organism evidence="2 3">
    <name type="scientific">Tilletiaria anomala (strain ATCC 24038 / CBS 436.72 / UBC 951)</name>
    <dbReference type="NCBI Taxonomy" id="1037660"/>
    <lineage>
        <taxon>Eukaryota</taxon>
        <taxon>Fungi</taxon>
        <taxon>Dikarya</taxon>
        <taxon>Basidiomycota</taxon>
        <taxon>Ustilaginomycotina</taxon>
        <taxon>Exobasidiomycetes</taxon>
        <taxon>Georgefischeriales</taxon>
        <taxon>Tilletiariaceae</taxon>
        <taxon>Tilletiaria</taxon>
    </lineage>
</organism>
<dbReference type="AlphaFoldDB" id="A0A066WH20"/>